<evidence type="ECO:0000256" key="3">
    <source>
        <dbReference type="ARBA" id="ARBA00022692"/>
    </source>
</evidence>
<dbReference type="AlphaFoldDB" id="A0A9W8CQ86"/>
<evidence type="ECO:0000256" key="4">
    <source>
        <dbReference type="ARBA" id="ARBA00022989"/>
    </source>
</evidence>
<keyword evidence="5 11" id="KW-0472">Membrane</keyword>
<dbReference type="Pfam" id="PF01529">
    <property type="entry name" value="DHHC"/>
    <property type="match status" value="1"/>
</dbReference>
<keyword evidence="7" id="KW-0449">Lipoprotein</keyword>
<dbReference type="InterPro" id="IPR039859">
    <property type="entry name" value="PFA4/ZDH16/20/ERF2-like"/>
</dbReference>
<feature type="domain" description="Palmitoyltransferase DHHC" evidence="13">
    <location>
        <begin position="447"/>
        <end position="577"/>
    </location>
</feature>
<comment type="caution">
    <text evidence="14">The sequence shown here is derived from an EMBL/GenBank/DDBJ whole genome shotgun (WGS) entry which is preliminary data.</text>
</comment>
<feature type="region of interest" description="Disordered" evidence="12">
    <location>
        <begin position="167"/>
        <end position="222"/>
    </location>
</feature>
<keyword evidence="3 11" id="KW-0812">Transmembrane</keyword>
<keyword evidence="6" id="KW-0564">Palmitate</keyword>
<dbReference type="GO" id="GO:0005783">
    <property type="term" value="C:endoplasmic reticulum"/>
    <property type="evidence" value="ECO:0007669"/>
    <property type="project" value="TreeGrafter"/>
</dbReference>
<reference evidence="14" key="1">
    <citation type="submission" date="2022-07" db="EMBL/GenBank/DDBJ databases">
        <title>Phylogenomic reconstructions and comparative analyses of Kickxellomycotina fungi.</title>
        <authorList>
            <person name="Reynolds N.K."/>
            <person name="Stajich J.E."/>
            <person name="Barry K."/>
            <person name="Grigoriev I.V."/>
            <person name="Crous P."/>
            <person name="Smith M.E."/>
        </authorList>
    </citation>
    <scope>NUCLEOTIDE SEQUENCE</scope>
    <source>
        <strain evidence="14">NBRC 32514</strain>
    </source>
</reference>
<comment type="domain">
    <text evidence="11">The DHHC domain is required for palmitoyltransferase activity.</text>
</comment>
<feature type="compositionally biased region" description="Polar residues" evidence="12">
    <location>
        <begin position="167"/>
        <end position="200"/>
    </location>
</feature>
<feature type="compositionally biased region" description="Basic and acidic residues" evidence="12">
    <location>
        <begin position="361"/>
        <end position="378"/>
    </location>
</feature>
<evidence type="ECO:0000256" key="12">
    <source>
        <dbReference type="SAM" id="MobiDB-lite"/>
    </source>
</evidence>
<feature type="region of interest" description="Disordered" evidence="12">
    <location>
        <begin position="1"/>
        <end position="141"/>
    </location>
</feature>
<evidence type="ECO:0000256" key="5">
    <source>
        <dbReference type="ARBA" id="ARBA00023136"/>
    </source>
</evidence>
<gene>
    <name evidence="14" type="primary">ERF2</name>
    <name evidence="14" type="ORF">LPJ53_005675</name>
</gene>
<feature type="compositionally biased region" description="Polar residues" evidence="12">
    <location>
        <begin position="65"/>
        <end position="74"/>
    </location>
</feature>
<sequence length="655" mass="73250">MTLSPPPHASGAQQQQQQQQQHQQGHRSTIVQLSPMPRNAQNRMSADESDLLRYTPRTLIESAKARSQQSQNDSDMPPLPPVVIPATQKHFAHDYPPPDTALKLSPPLQPQNIGQQQQQQQQQQPDIARQPSSSPTTIHFLGPHRNTVMRMSMNEAVPAVVVARELPSTQEHASQSQSQSPTPHARTNSDGSDATASHQTPAPVGIYEPVDEKTYHRHPHRYTTTGGHRLKIPIYKLYDHANWHPLCGRSVTGSRPAPFLLAIAMLTAPVAVFAVLVCPYLWTDVSKAAVIVFIYLAGLTYASMMMTSFSDPGIIPRNLDAITPPDDYVIAVNQGNAIANANANPSPRNSGQRSSATQSLGERHHTTHNEAETGAESKHKSKHHRWMHGQRPPLHYHMKLPPPWVHVGNPGRHGGPSSIFDREASNDGMRVYAPTTKLVTINGSQVRLKYCETCRIYRPPRASHCRFCDNCVENEDHHCIWLNNCVGRRNYRYFYSFLLATTLMALYIIAFSIVRLVLPLHRREDTRDYHTSFGESVRHHPVVLALILYVLINMSMVGGLFVYHTVLISRNITTHEVLGARHAQHYVIGEDGEEIVQGRRSRRPMLLAAESPYSKGSCVSNWAVALCAPELPTNVQWRTRVDPEGIEELATANRT</sequence>
<feature type="compositionally biased region" description="Low complexity" evidence="12">
    <location>
        <begin position="13"/>
        <end position="23"/>
    </location>
</feature>
<evidence type="ECO:0000256" key="9">
    <source>
        <dbReference type="ARBA" id="ARBA00023463"/>
    </source>
</evidence>
<keyword evidence="2 11" id="KW-0808">Transferase</keyword>
<feature type="transmembrane region" description="Helical" evidence="11">
    <location>
        <begin position="542"/>
        <end position="563"/>
    </location>
</feature>
<evidence type="ECO:0000313" key="15">
    <source>
        <dbReference type="Proteomes" id="UP001149813"/>
    </source>
</evidence>
<evidence type="ECO:0000259" key="13">
    <source>
        <dbReference type="Pfam" id="PF01529"/>
    </source>
</evidence>
<feature type="transmembrane region" description="Helical" evidence="11">
    <location>
        <begin position="259"/>
        <end position="282"/>
    </location>
</feature>
<name>A0A9W8CQ86_9FUNG</name>
<feature type="compositionally biased region" description="Polar residues" evidence="12">
    <location>
        <begin position="345"/>
        <end position="360"/>
    </location>
</feature>
<dbReference type="InterPro" id="IPR001594">
    <property type="entry name" value="Palmitoyltrfase_DHHC"/>
</dbReference>
<keyword evidence="8 11" id="KW-0012">Acyltransferase</keyword>
<dbReference type="GO" id="GO:0006612">
    <property type="term" value="P:protein targeting to membrane"/>
    <property type="evidence" value="ECO:0007669"/>
    <property type="project" value="TreeGrafter"/>
</dbReference>
<comment type="similarity">
    <text evidence="9">Belongs to the DHHC palmitoyltransferase family. ERF2/ZDHHC9 subfamily.</text>
</comment>
<evidence type="ECO:0000256" key="11">
    <source>
        <dbReference type="RuleBase" id="RU079119"/>
    </source>
</evidence>
<feature type="compositionally biased region" description="Low complexity" evidence="12">
    <location>
        <begin position="115"/>
        <end position="124"/>
    </location>
</feature>
<evidence type="ECO:0000256" key="1">
    <source>
        <dbReference type="ARBA" id="ARBA00004127"/>
    </source>
</evidence>
<feature type="transmembrane region" description="Helical" evidence="11">
    <location>
        <begin position="288"/>
        <end position="309"/>
    </location>
</feature>
<feature type="transmembrane region" description="Helical" evidence="11">
    <location>
        <begin position="493"/>
        <end position="518"/>
    </location>
</feature>
<evidence type="ECO:0000256" key="2">
    <source>
        <dbReference type="ARBA" id="ARBA00022679"/>
    </source>
</evidence>
<dbReference type="EC" id="2.3.1.225" evidence="11"/>
<dbReference type="OrthoDB" id="9909019at2759"/>
<dbReference type="PANTHER" id="PTHR22883">
    <property type="entry name" value="ZINC FINGER DHHC DOMAIN CONTAINING PROTEIN"/>
    <property type="match status" value="1"/>
</dbReference>
<dbReference type="EMBL" id="JANBOJ010000370">
    <property type="protein sequence ID" value="KAJ1719592.1"/>
    <property type="molecule type" value="Genomic_DNA"/>
</dbReference>
<dbReference type="GO" id="GO:0019706">
    <property type="term" value="F:protein-cysteine S-palmitoyltransferase activity"/>
    <property type="evidence" value="ECO:0007669"/>
    <property type="project" value="UniProtKB-EC"/>
</dbReference>
<dbReference type="PROSITE" id="PS50216">
    <property type="entry name" value="DHHC"/>
    <property type="match status" value="1"/>
</dbReference>
<keyword evidence="15" id="KW-1185">Reference proteome</keyword>
<evidence type="ECO:0000256" key="8">
    <source>
        <dbReference type="ARBA" id="ARBA00023315"/>
    </source>
</evidence>
<evidence type="ECO:0000256" key="7">
    <source>
        <dbReference type="ARBA" id="ARBA00023288"/>
    </source>
</evidence>
<dbReference type="Proteomes" id="UP001149813">
    <property type="component" value="Unassembled WGS sequence"/>
</dbReference>
<comment type="catalytic activity">
    <reaction evidence="10 11">
        <text>L-cysteinyl-[protein] + hexadecanoyl-CoA = S-hexadecanoyl-L-cysteinyl-[protein] + CoA</text>
        <dbReference type="Rhea" id="RHEA:36683"/>
        <dbReference type="Rhea" id="RHEA-COMP:10131"/>
        <dbReference type="Rhea" id="RHEA-COMP:11032"/>
        <dbReference type="ChEBI" id="CHEBI:29950"/>
        <dbReference type="ChEBI" id="CHEBI:57287"/>
        <dbReference type="ChEBI" id="CHEBI:57379"/>
        <dbReference type="ChEBI" id="CHEBI:74151"/>
        <dbReference type="EC" id="2.3.1.225"/>
    </reaction>
</comment>
<evidence type="ECO:0000313" key="14">
    <source>
        <dbReference type="EMBL" id="KAJ1719592.1"/>
    </source>
</evidence>
<feature type="region of interest" description="Disordered" evidence="12">
    <location>
        <begin position="340"/>
        <end position="383"/>
    </location>
</feature>
<organism evidence="14 15">
    <name type="scientific">Coemansia erecta</name>
    <dbReference type="NCBI Taxonomy" id="147472"/>
    <lineage>
        <taxon>Eukaryota</taxon>
        <taxon>Fungi</taxon>
        <taxon>Fungi incertae sedis</taxon>
        <taxon>Zoopagomycota</taxon>
        <taxon>Kickxellomycotina</taxon>
        <taxon>Kickxellomycetes</taxon>
        <taxon>Kickxellales</taxon>
        <taxon>Kickxellaceae</taxon>
        <taxon>Coemansia</taxon>
    </lineage>
</organism>
<dbReference type="GO" id="GO:0005794">
    <property type="term" value="C:Golgi apparatus"/>
    <property type="evidence" value="ECO:0007669"/>
    <property type="project" value="TreeGrafter"/>
</dbReference>
<comment type="subcellular location">
    <subcellularLocation>
        <location evidence="1">Endomembrane system</location>
        <topology evidence="1">Multi-pass membrane protein</topology>
    </subcellularLocation>
</comment>
<evidence type="ECO:0000256" key="10">
    <source>
        <dbReference type="ARBA" id="ARBA00048048"/>
    </source>
</evidence>
<proteinExistence type="inferred from homology"/>
<accession>A0A9W8CQ86</accession>
<protein>
    <recommendedName>
        <fullName evidence="11">Palmitoyltransferase</fullName>
        <ecNumber evidence="11">2.3.1.225</ecNumber>
    </recommendedName>
</protein>
<keyword evidence="4 11" id="KW-1133">Transmembrane helix</keyword>
<dbReference type="PANTHER" id="PTHR22883:SF43">
    <property type="entry name" value="PALMITOYLTRANSFERASE APP"/>
    <property type="match status" value="1"/>
</dbReference>
<evidence type="ECO:0000256" key="6">
    <source>
        <dbReference type="ARBA" id="ARBA00023139"/>
    </source>
</evidence>